<organism evidence="2">
    <name type="scientific">Tanacetum cinerariifolium</name>
    <name type="common">Dalmatian daisy</name>
    <name type="synonym">Chrysanthemum cinerariifolium</name>
    <dbReference type="NCBI Taxonomy" id="118510"/>
    <lineage>
        <taxon>Eukaryota</taxon>
        <taxon>Viridiplantae</taxon>
        <taxon>Streptophyta</taxon>
        <taxon>Embryophyta</taxon>
        <taxon>Tracheophyta</taxon>
        <taxon>Spermatophyta</taxon>
        <taxon>Magnoliopsida</taxon>
        <taxon>eudicotyledons</taxon>
        <taxon>Gunneridae</taxon>
        <taxon>Pentapetalae</taxon>
        <taxon>asterids</taxon>
        <taxon>campanulids</taxon>
        <taxon>Asterales</taxon>
        <taxon>Asteraceae</taxon>
        <taxon>Asteroideae</taxon>
        <taxon>Anthemideae</taxon>
        <taxon>Anthemidinae</taxon>
        <taxon>Tanacetum</taxon>
    </lineage>
</organism>
<reference evidence="2" key="1">
    <citation type="journal article" date="2019" name="Sci. Rep.">
        <title>Draft genome of Tanacetum cinerariifolium, the natural source of mosquito coil.</title>
        <authorList>
            <person name="Yamashiro T."/>
            <person name="Shiraishi A."/>
            <person name="Satake H."/>
            <person name="Nakayama K."/>
        </authorList>
    </citation>
    <scope>NUCLEOTIDE SEQUENCE</scope>
</reference>
<dbReference type="EMBL" id="BKCJ011301621">
    <property type="protein sequence ID" value="GFD17632.1"/>
    <property type="molecule type" value="Genomic_DNA"/>
</dbReference>
<dbReference type="AlphaFoldDB" id="A0A699U473"/>
<gene>
    <name evidence="2" type="ORF">Tci_889601</name>
</gene>
<name>A0A699U473_TANCI</name>
<sequence length="41" mass="4444">MSADVVRSHGGDGGGEDRPFHTMYPAVAWVDLLTEVRTCLP</sequence>
<feature type="non-terminal residue" evidence="2">
    <location>
        <position position="1"/>
    </location>
</feature>
<protein>
    <submittedName>
        <fullName evidence="2">Uncharacterized protein</fullName>
    </submittedName>
</protein>
<evidence type="ECO:0000256" key="1">
    <source>
        <dbReference type="SAM" id="MobiDB-lite"/>
    </source>
</evidence>
<accession>A0A699U473</accession>
<comment type="caution">
    <text evidence="2">The sequence shown here is derived from an EMBL/GenBank/DDBJ whole genome shotgun (WGS) entry which is preliminary data.</text>
</comment>
<proteinExistence type="predicted"/>
<evidence type="ECO:0000313" key="2">
    <source>
        <dbReference type="EMBL" id="GFD17632.1"/>
    </source>
</evidence>
<feature type="region of interest" description="Disordered" evidence="1">
    <location>
        <begin position="1"/>
        <end position="20"/>
    </location>
</feature>